<reference evidence="2 3" key="1">
    <citation type="journal article" date="2023" name="Plants (Basel)">
        <title>Bridging the Gap: Combining Genomics and Transcriptomics Approaches to Understand Stylosanthes scabra, an Orphan Legume from the Brazilian Caatinga.</title>
        <authorList>
            <person name="Ferreira-Neto J.R.C."/>
            <person name="da Silva M.D."/>
            <person name="Binneck E."/>
            <person name="de Melo N.F."/>
            <person name="da Silva R.H."/>
            <person name="de Melo A.L.T.M."/>
            <person name="Pandolfi V."/>
            <person name="Bustamante F.O."/>
            <person name="Brasileiro-Vidal A.C."/>
            <person name="Benko-Iseppon A.M."/>
        </authorList>
    </citation>
    <scope>NUCLEOTIDE SEQUENCE [LARGE SCALE GENOMIC DNA]</scope>
    <source>
        <tissue evidence="2">Leaves</tissue>
    </source>
</reference>
<feature type="coiled-coil region" evidence="1">
    <location>
        <begin position="335"/>
        <end position="376"/>
    </location>
</feature>
<dbReference type="Proteomes" id="UP001341840">
    <property type="component" value="Unassembled WGS sequence"/>
</dbReference>
<evidence type="ECO:0000256" key="1">
    <source>
        <dbReference type="SAM" id="Coils"/>
    </source>
</evidence>
<evidence type="ECO:0000313" key="3">
    <source>
        <dbReference type="Proteomes" id="UP001341840"/>
    </source>
</evidence>
<evidence type="ECO:0000313" key="2">
    <source>
        <dbReference type="EMBL" id="MED6127146.1"/>
    </source>
</evidence>
<keyword evidence="1" id="KW-0175">Coiled coil</keyword>
<comment type="caution">
    <text evidence="2">The sequence shown here is derived from an EMBL/GenBank/DDBJ whole genome shotgun (WGS) entry which is preliminary data.</text>
</comment>
<organism evidence="2 3">
    <name type="scientific">Stylosanthes scabra</name>
    <dbReference type="NCBI Taxonomy" id="79078"/>
    <lineage>
        <taxon>Eukaryota</taxon>
        <taxon>Viridiplantae</taxon>
        <taxon>Streptophyta</taxon>
        <taxon>Embryophyta</taxon>
        <taxon>Tracheophyta</taxon>
        <taxon>Spermatophyta</taxon>
        <taxon>Magnoliopsida</taxon>
        <taxon>eudicotyledons</taxon>
        <taxon>Gunneridae</taxon>
        <taxon>Pentapetalae</taxon>
        <taxon>rosids</taxon>
        <taxon>fabids</taxon>
        <taxon>Fabales</taxon>
        <taxon>Fabaceae</taxon>
        <taxon>Papilionoideae</taxon>
        <taxon>50 kb inversion clade</taxon>
        <taxon>dalbergioids sensu lato</taxon>
        <taxon>Dalbergieae</taxon>
        <taxon>Pterocarpus clade</taxon>
        <taxon>Stylosanthes</taxon>
    </lineage>
</organism>
<gene>
    <name evidence="2" type="ORF">PIB30_085334</name>
</gene>
<sequence>MVIASELDSSPLAEDAYSWVKEDGRSIPSLFVDMEGVRRLGAPSLWVRDGKNVAVKFLPCLPTERVCHKGSDASWFFMYTFVLAEVSVRFPFTEFECSVLRKLNCAPRRVWIGYMGDVELSPRSYSVLNFSEMFPLYCNKSPVQCLVEDLFEKDATLSEFLFENLKGGKILTTSVLLKWDSDRSDVVKYLETKVPDCSTIGLKSFFKQRAEKELSTSHVVKVEQGSEVNKPSERRKPISMKRMRMEDSASKKVIYPTDGKCCNKDASLEEVANFTRSQAELHGFVGAKDLSSVWCEHYPFAVVADEHFQSKVDLDFFGKVGKVGATRYMQLKKRLKIASEQVFLKEKELDLLKEENEDLKNKVSKFSNDKKDLEGRVVELCGEKKEAKVSKKDHGCEMFAIAWERAKALAELLAPGVKLDKMDPAKVVYKGELIDDDQVPGEGGDDHNPAE</sequence>
<keyword evidence="3" id="KW-1185">Reference proteome</keyword>
<protein>
    <submittedName>
        <fullName evidence="2">Uncharacterized protein</fullName>
    </submittedName>
</protein>
<accession>A0ABU6RSP3</accession>
<name>A0ABU6RSP3_9FABA</name>
<proteinExistence type="predicted"/>
<dbReference type="EMBL" id="JASCZI010031627">
    <property type="protein sequence ID" value="MED6127146.1"/>
    <property type="molecule type" value="Genomic_DNA"/>
</dbReference>